<comment type="caution">
    <text evidence="1">The sequence shown here is derived from an EMBL/GenBank/DDBJ whole genome shotgun (WGS) entry which is preliminary data.</text>
</comment>
<protein>
    <recommendedName>
        <fullName evidence="3">Restriction endonuclease</fullName>
    </recommendedName>
</protein>
<organism evidence="1 2">
    <name type="scientific">Arthrobacter russicus</name>
    <dbReference type="NCBI Taxonomy" id="172040"/>
    <lineage>
        <taxon>Bacteria</taxon>
        <taxon>Bacillati</taxon>
        <taxon>Actinomycetota</taxon>
        <taxon>Actinomycetes</taxon>
        <taxon>Micrococcales</taxon>
        <taxon>Micrococcaceae</taxon>
        <taxon>Arthrobacter</taxon>
    </lineage>
</organism>
<dbReference type="RefSeq" id="WP_309800480.1">
    <property type="nucleotide sequence ID" value="NZ_BAAAHY010000006.1"/>
</dbReference>
<reference evidence="1 2" key="1">
    <citation type="submission" date="2023-07" db="EMBL/GenBank/DDBJ databases">
        <title>Sequencing the genomes of 1000 actinobacteria strains.</title>
        <authorList>
            <person name="Klenk H.-P."/>
        </authorList>
    </citation>
    <scope>NUCLEOTIDE SEQUENCE [LARGE SCALE GENOMIC DNA]</scope>
    <source>
        <strain evidence="1 2">DSM 14555</strain>
    </source>
</reference>
<evidence type="ECO:0000313" key="1">
    <source>
        <dbReference type="EMBL" id="MDR6270991.1"/>
    </source>
</evidence>
<dbReference type="Proteomes" id="UP001185069">
    <property type="component" value="Unassembled WGS sequence"/>
</dbReference>
<sequence length="265" mass="28337">MPLSQRTVGLIAQAASEFGHASLSTELLKAGIADGDPGQLDRAGKSIARDKRAAAAVKDALAKKRWPELLALADTVLNRLASQGEMPSWATELGLSLRADGYDAIAVETEDEAPGFWGSPTAKRTWKISPLGDEDVPLAANATALAADLKSRGMDIAANHFDQAFQSLMAGRWEAANGQLRATYEDVLIEVARTRFGWTGNSGGQALDVLHGKKALNDHEHDYLKGLWGMSHTNGSHPGMSNQTEAQIRMQAIVAAIRFILNGVV</sequence>
<name>A0ABU1JGJ9_9MICC</name>
<keyword evidence="2" id="KW-1185">Reference proteome</keyword>
<evidence type="ECO:0008006" key="3">
    <source>
        <dbReference type="Google" id="ProtNLM"/>
    </source>
</evidence>
<dbReference type="EMBL" id="JAVDQF010000001">
    <property type="protein sequence ID" value="MDR6270991.1"/>
    <property type="molecule type" value="Genomic_DNA"/>
</dbReference>
<accession>A0ABU1JGJ9</accession>
<proteinExistence type="predicted"/>
<gene>
    <name evidence="1" type="ORF">JOE69_003229</name>
</gene>
<evidence type="ECO:0000313" key="2">
    <source>
        <dbReference type="Proteomes" id="UP001185069"/>
    </source>
</evidence>